<name>A0A498I6N7_MALDO</name>
<dbReference type="EMBL" id="RDQH01000340">
    <property type="protein sequence ID" value="RXH76773.1"/>
    <property type="molecule type" value="Genomic_DNA"/>
</dbReference>
<comment type="caution">
    <text evidence="2">The sequence shown here is derived from an EMBL/GenBank/DDBJ whole genome shotgun (WGS) entry which is preliminary data.</text>
</comment>
<feature type="region of interest" description="Disordered" evidence="1">
    <location>
        <begin position="249"/>
        <end position="353"/>
    </location>
</feature>
<proteinExistence type="predicted"/>
<dbReference type="Proteomes" id="UP000290289">
    <property type="component" value="Chromosome 14"/>
</dbReference>
<dbReference type="AlphaFoldDB" id="A0A498I6N7"/>
<accession>A0A498I6N7</accession>
<evidence type="ECO:0000313" key="3">
    <source>
        <dbReference type="Proteomes" id="UP000290289"/>
    </source>
</evidence>
<dbReference type="STRING" id="3750.A0A498I6N7"/>
<organism evidence="2 3">
    <name type="scientific">Malus domestica</name>
    <name type="common">Apple</name>
    <name type="synonym">Pyrus malus</name>
    <dbReference type="NCBI Taxonomy" id="3750"/>
    <lineage>
        <taxon>Eukaryota</taxon>
        <taxon>Viridiplantae</taxon>
        <taxon>Streptophyta</taxon>
        <taxon>Embryophyta</taxon>
        <taxon>Tracheophyta</taxon>
        <taxon>Spermatophyta</taxon>
        <taxon>Magnoliopsida</taxon>
        <taxon>eudicotyledons</taxon>
        <taxon>Gunneridae</taxon>
        <taxon>Pentapetalae</taxon>
        <taxon>rosids</taxon>
        <taxon>fabids</taxon>
        <taxon>Rosales</taxon>
        <taxon>Rosaceae</taxon>
        <taxon>Amygdaloideae</taxon>
        <taxon>Maleae</taxon>
        <taxon>Malus</taxon>
    </lineage>
</organism>
<dbReference type="PANTHER" id="PTHR34567:SF3">
    <property type="entry name" value="FK506-BINDING-LIKE PROTEIN"/>
    <property type="match status" value="1"/>
</dbReference>
<evidence type="ECO:0000313" key="2">
    <source>
        <dbReference type="EMBL" id="RXH76773.1"/>
    </source>
</evidence>
<keyword evidence="3" id="KW-1185">Reference proteome</keyword>
<reference evidence="2 3" key="1">
    <citation type="submission" date="2018-10" db="EMBL/GenBank/DDBJ databases">
        <title>A high-quality apple genome assembly.</title>
        <authorList>
            <person name="Hu J."/>
        </authorList>
    </citation>
    <scope>NUCLEOTIDE SEQUENCE [LARGE SCALE GENOMIC DNA]</scope>
    <source>
        <strain evidence="3">cv. HFTH1</strain>
        <tissue evidence="2">Young leaf</tissue>
    </source>
</reference>
<sequence length="353" mass="40128">MSWTRKQGGTHPPHNPWTKLQNRRPQHHQGMFKLEVFGFNENNDTRVWKAVLTDLVSVAIKFSSVCFADSWQLGVPYWEKQFCLIVGSVPWRKVVETNKYMYLYESIVQWNDSANLETFNNEKYRFWAAINGVPCNISLPDPDIYIDDIDWNSSIDPELILDLEREPEPTDDENQDNGVTLVNPLLLDQSFACTGWGDAEEDFKTKEHPANWGCGWDDAEEDFKNKENPANWGCGWGDAEEDFKTKENPANWDCGWNADNKENPWGPDSAQTQSKAAGGGWDDSWNGRAGGASWGNSDGNGRKKDGGSWYNSKHKTSGYQGDYHHKRGGWRNKGWGNGGRRNTRVHVGCENLA</sequence>
<feature type="region of interest" description="Disordered" evidence="1">
    <location>
        <begin position="1"/>
        <end position="22"/>
    </location>
</feature>
<protein>
    <submittedName>
        <fullName evidence="2">Uncharacterized protein</fullName>
    </submittedName>
</protein>
<dbReference type="PANTHER" id="PTHR34567">
    <property type="entry name" value="FK506-BINDING-LIKE PROTEIN"/>
    <property type="match status" value="1"/>
</dbReference>
<evidence type="ECO:0000256" key="1">
    <source>
        <dbReference type="SAM" id="MobiDB-lite"/>
    </source>
</evidence>
<gene>
    <name evidence="2" type="ORF">DVH24_019661</name>
</gene>